<evidence type="ECO:0000256" key="7">
    <source>
        <dbReference type="ARBA" id="ARBA00022842"/>
    </source>
</evidence>
<dbReference type="CDD" id="cd00739">
    <property type="entry name" value="DHPS"/>
    <property type="match status" value="1"/>
</dbReference>
<keyword evidence="7" id="KW-0460">Magnesium</keyword>
<dbReference type="InterPro" id="IPR006390">
    <property type="entry name" value="DHP_synth_dom"/>
</dbReference>
<organism evidence="11 12">
    <name type="scientific">Rhodopirellula sallentina SM41</name>
    <dbReference type="NCBI Taxonomy" id="1263870"/>
    <lineage>
        <taxon>Bacteria</taxon>
        <taxon>Pseudomonadati</taxon>
        <taxon>Planctomycetota</taxon>
        <taxon>Planctomycetia</taxon>
        <taxon>Pirellulales</taxon>
        <taxon>Pirellulaceae</taxon>
        <taxon>Rhodopirellula</taxon>
    </lineage>
</organism>
<gene>
    <name evidence="11" type="ORF">RSSM_03606</name>
</gene>
<evidence type="ECO:0000256" key="9">
    <source>
        <dbReference type="SAM" id="MobiDB-lite"/>
    </source>
</evidence>
<dbReference type="AlphaFoldDB" id="M5U0F6"/>
<dbReference type="PROSITE" id="PS00793">
    <property type="entry name" value="DHPS_2"/>
    <property type="match status" value="1"/>
</dbReference>
<feature type="compositionally biased region" description="Basic and acidic residues" evidence="9">
    <location>
        <begin position="1"/>
        <end position="12"/>
    </location>
</feature>
<feature type="compositionally biased region" description="Polar residues" evidence="9">
    <location>
        <begin position="16"/>
        <end position="35"/>
    </location>
</feature>
<dbReference type="PANTHER" id="PTHR20941">
    <property type="entry name" value="FOLATE SYNTHESIS PROTEINS"/>
    <property type="match status" value="1"/>
</dbReference>
<evidence type="ECO:0000313" key="12">
    <source>
        <dbReference type="Proteomes" id="UP000011885"/>
    </source>
</evidence>
<accession>M5U0F6</accession>
<evidence type="ECO:0000259" key="10">
    <source>
        <dbReference type="PROSITE" id="PS50972"/>
    </source>
</evidence>
<dbReference type="PROSITE" id="PS50972">
    <property type="entry name" value="PTERIN_BINDING"/>
    <property type="match status" value="1"/>
</dbReference>
<name>M5U0F6_9BACT</name>
<dbReference type="GO" id="GO:0046654">
    <property type="term" value="P:tetrahydrofolate biosynthetic process"/>
    <property type="evidence" value="ECO:0007669"/>
    <property type="project" value="TreeGrafter"/>
</dbReference>
<dbReference type="SUPFAM" id="SSF51717">
    <property type="entry name" value="Dihydropteroate synthetase-like"/>
    <property type="match status" value="1"/>
</dbReference>
<evidence type="ECO:0000313" key="11">
    <source>
        <dbReference type="EMBL" id="EMI54940.1"/>
    </source>
</evidence>
<evidence type="ECO:0000256" key="2">
    <source>
        <dbReference type="ARBA" id="ARBA00001946"/>
    </source>
</evidence>
<dbReference type="InterPro" id="IPR045031">
    <property type="entry name" value="DHP_synth-like"/>
</dbReference>
<evidence type="ECO:0000256" key="5">
    <source>
        <dbReference type="ARBA" id="ARBA00022679"/>
    </source>
</evidence>
<dbReference type="Proteomes" id="UP000011885">
    <property type="component" value="Unassembled WGS sequence"/>
</dbReference>
<dbReference type="GO" id="GO:0005829">
    <property type="term" value="C:cytosol"/>
    <property type="evidence" value="ECO:0007669"/>
    <property type="project" value="TreeGrafter"/>
</dbReference>
<comment type="pathway">
    <text evidence="3">Cofactor biosynthesis; tetrahydrofolate biosynthesis; 7,8-dihydrofolate from 2-amino-4-hydroxy-6-hydroxymethyl-7,8-dihydropteridine diphosphate and 4-aminobenzoate: step 1/2.</text>
</comment>
<feature type="region of interest" description="Disordered" evidence="9">
    <location>
        <begin position="1"/>
        <end position="47"/>
    </location>
</feature>
<dbReference type="Pfam" id="PF00809">
    <property type="entry name" value="Pterin_bind"/>
    <property type="match status" value="1"/>
</dbReference>
<dbReference type="InterPro" id="IPR000489">
    <property type="entry name" value="Pterin-binding_dom"/>
</dbReference>
<dbReference type="GO" id="GO:0046872">
    <property type="term" value="F:metal ion binding"/>
    <property type="evidence" value="ECO:0007669"/>
    <property type="project" value="UniProtKB-KW"/>
</dbReference>
<dbReference type="InterPro" id="IPR011005">
    <property type="entry name" value="Dihydropteroate_synth-like_sf"/>
</dbReference>
<comment type="caution">
    <text evidence="11">The sequence shown here is derived from an EMBL/GenBank/DDBJ whole genome shotgun (WGS) entry which is preliminary data.</text>
</comment>
<comment type="catalytic activity">
    <reaction evidence="1">
        <text>(7,8-dihydropterin-6-yl)methyl diphosphate + 4-aminobenzoate = 7,8-dihydropteroate + diphosphate</text>
        <dbReference type="Rhea" id="RHEA:19949"/>
        <dbReference type="ChEBI" id="CHEBI:17836"/>
        <dbReference type="ChEBI" id="CHEBI:17839"/>
        <dbReference type="ChEBI" id="CHEBI:33019"/>
        <dbReference type="ChEBI" id="CHEBI:72950"/>
        <dbReference type="EC" id="2.5.1.15"/>
    </reaction>
</comment>
<evidence type="ECO:0000256" key="6">
    <source>
        <dbReference type="ARBA" id="ARBA00022723"/>
    </source>
</evidence>
<dbReference type="EC" id="2.5.1.15" evidence="4"/>
<reference evidence="11 12" key="1">
    <citation type="journal article" date="2013" name="Mar. Genomics">
        <title>Expression of sulfatases in Rhodopirellula baltica and the diversity of sulfatases in the genus Rhodopirellula.</title>
        <authorList>
            <person name="Wegner C.E."/>
            <person name="Richter-Heitmann T."/>
            <person name="Klindworth A."/>
            <person name="Klockow C."/>
            <person name="Richter M."/>
            <person name="Achstetter T."/>
            <person name="Glockner F.O."/>
            <person name="Harder J."/>
        </authorList>
    </citation>
    <scope>NUCLEOTIDE SEQUENCE [LARGE SCALE GENOMIC DNA]</scope>
    <source>
        <strain evidence="11 12">SM41</strain>
    </source>
</reference>
<dbReference type="GO" id="GO:0004156">
    <property type="term" value="F:dihydropteroate synthase activity"/>
    <property type="evidence" value="ECO:0007669"/>
    <property type="project" value="UniProtKB-EC"/>
</dbReference>
<dbReference type="PANTHER" id="PTHR20941:SF1">
    <property type="entry name" value="FOLIC ACID SYNTHESIS PROTEIN FOL1"/>
    <property type="match status" value="1"/>
</dbReference>
<keyword evidence="12" id="KW-1185">Reference proteome</keyword>
<evidence type="ECO:0000256" key="1">
    <source>
        <dbReference type="ARBA" id="ARBA00000012"/>
    </source>
</evidence>
<proteinExistence type="predicted"/>
<dbReference type="EMBL" id="ANOH01000243">
    <property type="protein sequence ID" value="EMI54940.1"/>
    <property type="molecule type" value="Genomic_DNA"/>
</dbReference>
<dbReference type="NCBIfam" id="TIGR01496">
    <property type="entry name" value="DHPS"/>
    <property type="match status" value="1"/>
</dbReference>
<dbReference type="GO" id="GO:0046656">
    <property type="term" value="P:folic acid biosynthetic process"/>
    <property type="evidence" value="ECO:0007669"/>
    <property type="project" value="UniProtKB-KW"/>
</dbReference>
<keyword evidence="6" id="KW-0479">Metal-binding</keyword>
<evidence type="ECO:0000256" key="3">
    <source>
        <dbReference type="ARBA" id="ARBA00004763"/>
    </source>
</evidence>
<feature type="domain" description="Pterin-binding" evidence="10">
    <location>
        <begin position="63"/>
        <end position="343"/>
    </location>
</feature>
<keyword evidence="5 11" id="KW-0808">Transferase</keyword>
<evidence type="ECO:0000256" key="8">
    <source>
        <dbReference type="ARBA" id="ARBA00022909"/>
    </source>
</evidence>
<dbReference type="PATRIC" id="fig|1263870.3.peg.3827"/>
<keyword evidence="8" id="KW-0289">Folate biosynthesis</keyword>
<comment type="cofactor">
    <cofactor evidence="2">
        <name>Mg(2+)</name>
        <dbReference type="ChEBI" id="CHEBI:18420"/>
    </cofactor>
</comment>
<evidence type="ECO:0000256" key="4">
    <source>
        <dbReference type="ARBA" id="ARBA00012458"/>
    </source>
</evidence>
<dbReference type="PROSITE" id="PS00792">
    <property type="entry name" value="DHPS_1"/>
    <property type="match status" value="1"/>
</dbReference>
<sequence>METKIRPRRDVFDSFAPNTSNSPQPSFFATQTNMPSTPPTPTPTPTMLSWKTSRRTISIEDRPRVMGILNVTPDSFSDGGRFFGNTELPSGSAVSKCGDLSEELRVEAAVAAGLQMQADGADIIDIGGESTRPYSTPVDEATETARVAPVIAALAVRLDIPISIDTSKASVASAAIDAGAEIINDVTGLEGDPKMAELAKQSGVGVCVMHMRGTPQTMQDDPTYENVVEEIRDYLIARRDACLSFGIELEKICLDPGVGFGKTHDHNFKLIRGIHRFTDLGCACLIGHSRKGFIRKRLAAFTETSGREFNPMAGTLGVSLAAAAAGAHLIRVHDVAETVQAIEMFNACKPTHD</sequence>
<dbReference type="Gene3D" id="3.20.20.20">
    <property type="entry name" value="Dihydropteroate synthase-like"/>
    <property type="match status" value="1"/>
</dbReference>
<protein>
    <recommendedName>
        <fullName evidence="4">dihydropteroate synthase</fullName>
        <ecNumber evidence="4">2.5.1.15</ecNumber>
    </recommendedName>
</protein>